<dbReference type="EMBL" id="CAJOBC010053703">
    <property type="protein sequence ID" value="CAF4186179.1"/>
    <property type="molecule type" value="Genomic_DNA"/>
</dbReference>
<evidence type="ECO:0000259" key="2">
    <source>
        <dbReference type="Pfam" id="PF09346"/>
    </source>
</evidence>
<protein>
    <recommendedName>
        <fullName evidence="2">Knr4/Smi1-like domain-containing protein</fullName>
    </recommendedName>
</protein>
<keyword evidence="7" id="KW-1185">Reference proteome</keyword>
<evidence type="ECO:0000313" key="6">
    <source>
        <dbReference type="EMBL" id="CAF4186179.1"/>
    </source>
</evidence>
<comment type="caution">
    <text evidence="4">The sequence shown here is derived from an EMBL/GenBank/DDBJ whole genome shotgun (WGS) entry which is preliminary data.</text>
</comment>
<feature type="compositionally biased region" description="Acidic residues" evidence="1">
    <location>
        <begin position="204"/>
        <end position="218"/>
    </location>
</feature>
<dbReference type="InterPro" id="IPR037883">
    <property type="entry name" value="Knr4/Smi1-like_sf"/>
</dbReference>
<dbReference type="Proteomes" id="UP000681722">
    <property type="component" value="Unassembled WGS sequence"/>
</dbReference>
<evidence type="ECO:0000313" key="7">
    <source>
        <dbReference type="Proteomes" id="UP000663829"/>
    </source>
</evidence>
<dbReference type="Proteomes" id="UP000682733">
    <property type="component" value="Unassembled WGS sequence"/>
</dbReference>
<dbReference type="Pfam" id="PF09346">
    <property type="entry name" value="SMI1_KNR4"/>
    <property type="match status" value="1"/>
</dbReference>
<dbReference type="EMBL" id="CAJOBA010006202">
    <property type="protein sequence ID" value="CAF3765985.1"/>
    <property type="molecule type" value="Genomic_DNA"/>
</dbReference>
<dbReference type="InterPro" id="IPR018958">
    <property type="entry name" value="Knr4/Smi1-like_dom"/>
</dbReference>
<dbReference type="EMBL" id="CAJNOK010006191">
    <property type="protein sequence ID" value="CAF0996138.1"/>
    <property type="molecule type" value="Genomic_DNA"/>
</dbReference>
<feature type="domain" description="Knr4/Smi1-like" evidence="2">
    <location>
        <begin position="37"/>
        <end position="185"/>
    </location>
</feature>
<dbReference type="Proteomes" id="UP000663829">
    <property type="component" value="Unassembled WGS sequence"/>
</dbReference>
<proteinExistence type="predicted"/>
<evidence type="ECO:0000313" key="3">
    <source>
        <dbReference type="EMBL" id="CAF0996138.1"/>
    </source>
</evidence>
<dbReference type="Gene3D" id="3.40.1580.10">
    <property type="entry name" value="SMI1/KNR4-like"/>
    <property type="match status" value="1"/>
</dbReference>
<organism evidence="4 7">
    <name type="scientific">Didymodactylos carnosus</name>
    <dbReference type="NCBI Taxonomy" id="1234261"/>
    <lineage>
        <taxon>Eukaryota</taxon>
        <taxon>Metazoa</taxon>
        <taxon>Spiralia</taxon>
        <taxon>Gnathifera</taxon>
        <taxon>Rotifera</taxon>
        <taxon>Eurotatoria</taxon>
        <taxon>Bdelloidea</taxon>
        <taxon>Philodinida</taxon>
        <taxon>Philodinidae</taxon>
        <taxon>Didymodactylos</taxon>
    </lineage>
</organism>
<evidence type="ECO:0000313" key="4">
    <source>
        <dbReference type="EMBL" id="CAF1331978.1"/>
    </source>
</evidence>
<dbReference type="AlphaFoldDB" id="A0A815FZJ3"/>
<dbReference type="Proteomes" id="UP000677228">
    <property type="component" value="Unassembled WGS sequence"/>
</dbReference>
<reference evidence="4" key="1">
    <citation type="submission" date="2021-02" db="EMBL/GenBank/DDBJ databases">
        <authorList>
            <person name="Nowell W R."/>
        </authorList>
    </citation>
    <scope>NUCLEOTIDE SEQUENCE</scope>
</reference>
<dbReference type="SUPFAM" id="SSF160631">
    <property type="entry name" value="SMI1/KNR4-like"/>
    <property type="match status" value="1"/>
</dbReference>
<feature type="region of interest" description="Disordered" evidence="1">
    <location>
        <begin position="193"/>
        <end position="286"/>
    </location>
</feature>
<sequence length="286" mass="32820">MLSSSSHEHLWTELNNSLSYAPRYQNKTVKGITSTDSVEKRLQIKLPEDAKETVRVHNGRRQKIGYGLIYRLPTTDLLPIDQWRPYEHEEWFENDFLKCLQPKPECGVELMLDDIPKHFEALKKSNYKMTDEVKKLPCELLVIGEGADDYGEQLILGLKTGKIFVGVHNIPEWQLVADGFKQWLELSIKTAKEDRKDDIKEQHDDDDDDDEDKDEDDAGSSPPPEDKESSAKTKKQKKPASSTASNDNDDDDEKEEEAASSETKNKKQKIDDDKPMKTRRGKSQKD</sequence>
<accession>A0A815FZJ3</accession>
<evidence type="ECO:0000313" key="5">
    <source>
        <dbReference type="EMBL" id="CAF3765985.1"/>
    </source>
</evidence>
<feature type="compositionally biased region" description="Basic and acidic residues" evidence="1">
    <location>
        <begin position="193"/>
        <end position="203"/>
    </location>
</feature>
<dbReference type="EMBL" id="CAJNOQ010013952">
    <property type="protein sequence ID" value="CAF1331978.1"/>
    <property type="molecule type" value="Genomic_DNA"/>
</dbReference>
<gene>
    <name evidence="4" type="ORF">GPM918_LOCUS29996</name>
    <name evidence="3" type="ORF">OVA965_LOCUS14322</name>
    <name evidence="6" type="ORF">SRO942_LOCUS30595</name>
    <name evidence="5" type="ORF">TMI583_LOCUS14330</name>
</gene>
<name>A0A815FZJ3_9BILA</name>
<feature type="compositionally biased region" description="Basic and acidic residues" evidence="1">
    <location>
        <begin position="263"/>
        <end position="276"/>
    </location>
</feature>
<feature type="compositionally biased region" description="Basic residues" evidence="1">
    <location>
        <begin position="277"/>
        <end position="286"/>
    </location>
</feature>
<feature type="compositionally biased region" description="Acidic residues" evidence="1">
    <location>
        <begin position="247"/>
        <end position="259"/>
    </location>
</feature>
<evidence type="ECO:0000256" key="1">
    <source>
        <dbReference type="SAM" id="MobiDB-lite"/>
    </source>
</evidence>